<proteinExistence type="predicted"/>
<protein>
    <submittedName>
        <fullName evidence="1">Uncharacterized protein</fullName>
    </submittedName>
</protein>
<reference evidence="1 2" key="1">
    <citation type="submission" date="2019-01" db="EMBL/GenBank/DDBJ databases">
        <title>Sequencing of cultivated peanut Arachis hypogaea provides insights into genome evolution and oil improvement.</title>
        <authorList>
            <person name="Chen X."/>
        </authorList>
    </citation>
    <scope>NUCLEOTIDE SEQUENCE [LARGE SCALE GENOMIC DNA]</scope>
    <source>
        <strain evidence="2">cv. Fuhuasheng</strain>
        <tissue evidence="1">Leaves</tissue>
    </source>
</reference>
<organism evidence="1 2">
    <name type="scientific">Arachis hypogaea</name>
    <name type="common">Peanut</name>
    <dbReference type="NCBI Taxonomy" id="3818"/>
    <lineage>
        <taxon>Eukaryota</taxon>
        <taxon>Viridiplantae</taxon>
        <taxon>Streptophyta</taxon>
        <taxon>Embryophyta</taxon>
        <taxon>Tracheophyta</taxon>
        <taxon>Spermatophyta</taxon>
        <taxon>Magnoliopsida</taxon>
        <taxon>eudicotyledons</taxon>
        <taxon>Gunneridae</taxon>
        <taxon>Pentapetalae</taxon>
        <taxon>rosids</taxon>
        <taxon>fabids</taxon>
        <taxon>Fabales</taxon>
        <taxon>Fabaceae</taxon>
        <taxon>Papilionoideae</taxon>
        <taxon>50 kb inversion clade</taxon>
        <taxon>dalbergioids sensu lato</taxon>
        <taxon>Dalbergieae</taxon>
        <taxon>Pterocarpus clade</taxon>
        <taxon>Arachis</taxon>
    </lineage>
</organism>
<name>A0A444X3J5_ARAHY</name>
<dbReference type="Proteomes" id="UP000289738">
    <property type="component" value="Chromosome B10"/>
</dbReference>
<gene>
    <name evidence="1" type="ORF">Ahy_B10g103325</name>
</gene>
<sequence>MGKMEQLLEDIVLQTLRLMRQKDATKLSCGDDGMEAKEAMPCLVELAVVMDAFSCNMAEYVITSETIFAEDEEMRFDEDEEIDLGEDIQEQKESVIILDGIG</sequence>
<accession>A0A444X3J5</accession>
<evidence type="ECO:0000313" key="1">
    <source>
        <dbReference type="EMBL" id="RYQ84229.1"/>
    </source>
</evidence>
<comment type="caution">
    <text evidence="1">The sequence shown here is derived from an EMBL/GenBank/DDBJ whole genome shotgun (WGS) entry which is preliminary data.</text>
</comment>
<dbReference type="AlphaFoldDB" id="A0A444X3J5"/>
<evidence type="ECO:0000313" key="2">
    <source>
        <dbReference type="Proteomes" id="UP000289738"/>
    </source>
</evidence>
<keyword evidence="2" id="KW-1185">Reference proteome</keyword>
<dbReference type="EMBL" id="SDMP01000020">
    <property type="protein sequence ID" value="RYQ84229.1"/>
    <property type="molecule type" value="Genomic_DNA"/>
</dbReference>